<feature type="chain" id="PRO_5040752123" evidence="1">
    <location>
        <begin position="25"/>
        <end position="162"/>
    </location>
</feature>
<proteinExistence type="predicted"/>
<dbReference type="EMBL" id="MTYJ01000231">
    <property type="protein sequence ID" value="OWA51547.1"/>
    <property type="molecule type" value="Genomic_DNA"/>
</dbReference>
<accession>A0A9X6RL69</accession>
<sequence>MLNFTGLLFLPLTVSVILFQAVNSGIIPGLLGGYGNHNGRHHLLGYEKAKDAYEQVFNSTQSGALPANKSAMTVEVVAAAVGFKAFRMYQHHRTQQAGPPPSWTTLQDLLAEFASTAADKVFEAKGMEFLDKKRVRTLAMEEAKKIAEEKLTDESQPQIRPP</sequence>
<evidence type="ECO:0000313" key="2">
    <source>
        <dbReference type="EMBL" id="OWA51547.1"/>
    </source>
</evidence>
<comment type="caution">
    <text evidence="2">The sequence shown here is derived from an EMBL/GenBank/DDBJ whole genome shotgun (WGS) entry which is preliminary data.</text>
</comment>
<protein>
    <submittedName>
        <fullName evidence="2">Uncharacterized protein</fullName>
    </submittedName>
</protein>
<dbReference type="InterPro" id="IPR022234">
    <property type="entry name" value="DUF3759"/>
</dbReference>
<keyword evidence="1" id="KW-0732">Signal</keyword>
<dbReference type="Pfam" id="PF12585">
    <property type="entry name" value="DUF3759"/>
    <property type="match status" value="1"/>
</dbReference>
<dbReference type="PANTHER" id="PTHR37450:SF1">
    <property type="entry name" value="CIPC PROTEIN"/>
    <property type="match status" value="1"/>
</dbReference>
<dbReference type="AlphaFoldDB" id="A0A9X6RL69"/>
<evidence type="ECO:0000256" key="1">
    <source>
        <dbReference type="SAM" id="SignalP"/>
    </source>
</evidence>
<keyword evidence="3" id="KW-1185">Reference proteome</keyword>
<dbReference type="Proteomes" id="UP000192578">
    <property type="component" value="Unassembled WGS sequence"/>
</dbReference>
<dbReference type="PANTHER" id="PTHR37450">
    <property type="entry name" value="CIPC PROTEIN"/>
    <property type="match status" value="1"/>
</dbReference>
<name>A0A9X6RL69_HYPEX</name>
<dbReference type="OrthoDB" id="9895617at2759"/>
<gene>
    <name evidence="2" type="ORF">BV898_16026</name>
</gene>
<feature type="signal peptide" evidence="1">
    <location>
        <begin position="1"/>
        <end position="24"/>
    </location>
</feature>
<reference evidence="3" key="1">
    <citation type="submission" date="2017-01" db="EMBL/GenBank/DDBJ databases">
        <title>Comparative genomics of anhydrobiosis in the tardigrade Hypsibius dujardini.</title>
        <authorList>
            <person name="Yoshida Y."/>
            <person name="Koutsovoulos G."/>
            <person name="Laetsch D."/>
            <person name="Stevens L."/>
            <person name="Kumar S."/>
            <person name="Horikawa D."/>
            <person name="Ishino K."/>
            <person name="Komine S."/>
            <person name="Tomita M."/>
            <person name="Blaxter M."/>
            <person name="Arakawa K."/>
        </authorList>
    </citation>
    <scope>NUCLEOTIDE SEQUENCE [LARGE SCALE GENOMIC DNA]</scope>
    <source>
        <strain evidence="3">Z151</strain>
    </source>
</reference>
<evidence type="ECO:0000313" key="3">
    <source>
        <dbReference type="Proteomes" id="UP000192578"/>
    </source>
</evidence>
<organism evidence="2 3">
    <name type="scientific">Hypsibius exemplaris</name>
    <name type="common">Freshwater tardigrade</name>
    <dbReference type="NCBI Taxonomy" id="2072580"/>
    <lineage>
        <taxon>Eukaryota</taxon>
        <taxon>Metazoa</taxon>
        <taxon>Ecdysozoa</taxon>
        <taxon>Tardigrada</taxon>
        <taxon>Eutardigrada</taxon>
        <taxon>Parachela</taxon>
        <taxon>Hypsibioidea</taxon>
        <taxon>Hypsibiidae</taxon>
        <taxon>Hypsibius</taxon>
    </lineage>
</organism>